<accession>A0A8H3QER6</accession>
<feature type="compositionally biased region" description="Polar residues" evidence="1">
    <location>
        <begin position="90"/>
        <end position="107"/>
    </location>
</feature>
<evidence type="ECO:0000313" key="2">
    <source>
        <dbReference type="EMBL" id="GES78110.1"/>
    </source>
</evidence>
<proteinExistence type="predicted"/>
<organism evidence="2 3">
    <name type="scientific">Rhizophagus clarus</name>
    <dbReference type="NCBI Taxonomy" id="94130"/>
    <lineage>
        <taxon>Eukaryota</taxon>
        <taxon>Fungi</taxon>
        <taxon>Fungi incertae sedis</taxon>
        <taxon>Mucoromycota</taxon>
        <taxon>Glomeromycotina</taxon>
        <taxon>Glomeromycetes</taxon>
        <taxon>Glomerales</taxon>
        <taxon>Glomeraceae</taxon>
        <taxon>Rhizophagus</taxon>
    </lineage>
</organism>
<evidence type="ECO:0000313" key="3">
    <source>
        <dbReference type="Proteomes" id="UP000615446"/>
    </source>
</evidence>
<gene>
    <name evidence="2" type="ORF">RCL2_000542900</name>
</gene>
<feature type="region of interest" description="Disordered" evidence="1">
    <location>
        <begin position="78"/>
        <end position="107"/>
    </location>
</feature>
<comment type="caution">
    <text evidence="2">The sequence shown here is derived from an EMBL/GenBank/DDBJ whole genome shotgun (WGS) entry which is preliminary data.</text>
</comment>
<dbReference type="AlphaFoldDB" id="A0A8H3QER6"/>
<reference evidence="2" key="1">
    <citation type="submission" date="2019-10" db="EMBL/GenBank/DDBJ databases">
        <title>Conservation and host-specific expression of non-tandemly repeated heterogenous ribosome RNA gene in arbuscular mycorrhizal fungi.</title>
        <authorList>
            <person name="Maeda T."/>
            <person name="Kobayashi Y."/>
            <person name="Nakagawa T."/>
            <person name="Ezawa T."/>
            <person name="Yamaguchi K."/>
            <person name="Bino T."/>
            <person name="Nishimoto Y."/>
            <person name="Shigenobu S."/>
            <person name="Kawaguchi M."/>
        </authorList>
    </citation>
    <scope>NUCLEOTIDE SEQUENCE</scope>
    <source>
        <strain evidence="2">HR1</strain>
    </source>
</reference>
<dbReference type="EMBL" id="BLAL01000034">
    <property type="protein sequence ID" value="GES78110.1"/>
    <property type="molecule type" value="Genomic_DNA"/>
</dbReference>
<sequence>MADALAVKEYLTNFIHPLHIKAFKKVKNPDGTCRMIAYFESWKDLQNIISKESFWNGIKLNWCHYTVPSFITRRKNSQQSLFTRQDKPNKLNQDPPSKHTNVSSEFKTGSPVIMSNHVFIRNLQKDLSQSLFRDKPEVKNK</sequence>
<evidence type="ECO:0000256" key="1">
    <source>
        <dbReference type="SAM" id="MobiDB-lite"/>
    </source>
</evidence>
<evidence type="ECO:0008006" key="4">
    <source>
        <dbReference type="Google" id="ProtNLM"/>
    </source>
</evidence>
<name>A0A8H3QER6_9GLOM</name>
<dbReference type="Proteomes" id="UP000615446">
    <property type="component" value="Unassembled WGS sequence"/>
</dbReference>
<protein>
    <recommendedName>
        <fullName evidence="4">RRM domain-containing protein</fullName>
    </recommendedName>
</protein>